<dbReference type="PANTHER" id="PTHR30486:SF12">
    <property type="entry name" value="TYPE IV PILUS ATPASE PILU"/>
    <property type="match status" value="1"/>
</dbReference>
<feature type="domain" description="Bacterial type II secretion system protein E" evidence="2">
    <location>
        <begin position="4"/>
        <end position="274"/>
    </location>
</feature>
<dbReference type="NCBIfam" id="TIGR01420">
    <property type="entry name" value="pilT_fam"/>
    <property type="match status" value="1"/>
</dbReference>
<protein>
    <recommendedName>
        <fullName evidence="2">Bacterial type II secretion system protein E domain-containing protein</fullName>
    </recommendedName>
</protein>
<proteinExistence type="inferred from homology"/>
<dbReference type="GO" id="GO:0005524">
    <property type="term" value="F:ATP binding"/>
    <property type="evidence" value="ECO:0007669"/>
    <property type="project" value="InterPro"/>
</dbReference>
<accession>A0A0F9E0P1</accession>
<comment type="caution">
    <text evidence="3">The sequence shown here is derived from an EMBL/GenBank/DDBJ whole genome shotgun (WGS) entry which is preliminary data.</text>
</comment>
<evidence type="ECO:0000259" key="2">
    <source>
        <dbReference type="Pfam" id="PF00437"/>
    </source>
</evidence>
<comment type="similarity">
    <text evidence="1">Belongs to the GSP E family.</text>
</comment>
<evidence type="ECO:0000313" key="3">
    <source>
        <dbReference type="EMBL" id="KKL17673.1"/>
    </source>
</evidence>
<dbReference type="PANTHER" id="PTHR30486">
    <property type="entry name" value="TWITCHING MOTILITY PROTEIN PILT"/>
    <property type="match status" value="1"/>
</dbReference>
<dbReference type="CDD" id="cd01131">
    <property type="entry name" value="PilT"/>
    <property type="match status" value="1"/>
</dbReference>
<dbReference type="EMBL" id="LAZR01039165">
    <property type="protein sequence ID" value="KKL17673.1"/>
    <property type="molecule type" value="Genomic_DNA"/>
</dbReference>
<dbReference type="Pfam" id="PF00437">
    <property type="entry name" value="T2SSE"/>
    <property type="match status" value="1"/>
</dbReference>
<feature type="non-terminal residue" evidence="3">
    <location>
        <position position="391"/>
    </location>
</feature>
<name>A0A0F9E0P1_9ZZZZ</name>
<dbReference type="GO" id="GO:0016887">
    <property type="term" value="F:ATP hydrolysis activity"/>
    <property type="evidence" value="ECO:0007669"/>
    <property type="project" value="InterPro"/>
</dbReference>
<dbReference type="InterPro" id="IPR027417">
    <property type="entry name" value="P-loop_NTPase"/>
</dbReference>
<sequence length="391" mass="43867">MDIVTILKAAVKHDASDIFITAGRPASLKVNARLATLTQDVLTDEEASELVLSTMSDDQKRIFERDKECNYSISTSGAGRFRASALYQRNKIAMVLRRIKDQIPTIEELHVPEVIKELAMTKRGMIIFVGGTGSGKSTTLAAMIGYRNQNSTGHILTIEDPIEFDHKHAGCVVTQREVGIDTESYEIGLKNSLRQAPDVIMIGEIRAQDTMEYGITFSETGHLCLSTLHANNANQAMDRIINFFPEERHKQLLLDLSLNLKAVVAQRLIPKKDGTGRCVAVEVLINTPLVADLIEKGKVTAIKELMKRSGELGMQTFDQSIYKLYLANEITYEEALKNADSDSQNEIESEEGEFEEIEFEYDANEITEAELDQIEWEDFEETTLQFDSDFE</sequence>
<dbReference type="Gene3D" id="3.40.50.300">
    <property type="entry name" value="P-loop containing nucleotide triphosphate hydrolases"/>
    <property type="match status" value="1"/>
</dbReference>
<reference evidence="3" key="1">
    <citation type="journal article" date="2015" name="Nature">
        <title>Complex archaea that bridge the gap between prokaryotes and eukaryotes.</title>
        <authorList>
            <person name="Spang A."/>
            <person name="Saw J.H."/>
            <person name="Jorgensen S.L."/>
            <person name="Zaremba-Niedzwiedzka K."/>
            <person name="Martijn J."/>
            <person name="Lind A.E."/>
            <person name="van Eijk R."/>
            <person name="Schleper C."/>
            <person name="Guy L."/>
            <person name="Ettema T.J."/>
        </authorList>
    </citation>
    <scope>NUCLEOTIDE SEQUENCE</scope>
</reference>
<dbReference type="Gene3D" id="3.30.450.90">
    <property type="match status" value="1"/>
</dbReference>
<dbReference type="InterPro" id="IPR006321">
    <property type="entry name" value="PilT/PilU"/>
</dbReference>
<dbReference type="AlphaFoldDB" id="A0A0F9E0P1"/>
<dbReference type="SUPFAM" id="SSF52540">
    <property type="entry name" value="P-loop containing nucleoside triphosphate hydrolases"/>
    <property type="match status" value="1"/>
</dbReference>
<gene>
    <name evidence="3" type="ORF">LCGC14_2483200</name>
</gene>
<organism evidence="3">
    <name type="scientific">marine sediment metagenome</name>
    <dbReference type="NCBI Taxonomy" id="412755"/>
    <lineage>
        <taxon>unclassified sequences</taxon>
        <taxon>metagenomes</taxon>
        <taxon>ecological metagenomes</taxon>
    </lineage>
</organism>
<dbReference type="InterPro" id="IPR050921">
    <property type="entry name" value="T4SS_GSP_E_ATPase"/>
</dbReference>
<evidence type="ECO:0000256" key="1">
    <source>
        <dbReference type="ARBA" id="ARBA00006611"/>
    </source>
</evidence>
<dbReference type="InterPro" id="IPR001482">
    <property type="entry name" value="T2SS/T4SS_dom"/>
</dbReference>